<keyword evidence="2" id="KW-0472">Membrane</keyword>
<feature type="region of interest" description="Disordered" evidence="1">
    <location>
        <begin position="1"/>
        <end position="52"/>
    </location>
</feature>
<proteinExistence type="predicted"/>
<keyword evidence="4" id="KW-1185">Reference proteome</keyword>
<feature type="transmembrane region" description="Helical" evidence="2">
    <location>
        <begin position="134"/>
        <end position="156"/>
    </location>
</feature>
<gene>
    <name evidence="3" type="ORF">CLV72_106279</name>
</gene>
<comment type="caution">
    <text evidence="3">The sequence shown here is derived from an EMBL/GenBank/DDBJ whole genome shotgun (WGS) entry which is preliminary data.</text>
</comment>
<dbReference type="AlphaFoldDB" id="A0A2T0Q0P0"/>
<evidence type="ECO:0000313" key="3">
    <source>
        <dbReference type="EMBL" id="PRX97243.1"/>
    </source>
</evidence>
<keyword evidence="2" id="KW-0812">Transmembrane</keyword>
<accession>A0A2T0Q0P0</accession>
<organism evidence="3 4">
    <name type="scientific">Allonocardiopsis opalescens</name>
    <dbReference type="NCBI Taxonomy" id="1144618"/>
    <lineage>
        <taxon>Bacteria</taxon>
        <taxon>Bacillati</taxon>
        <taxon>Actinomycetota</taxon>
        <taxon>Actinomycetes</taxon>
        <taxon>Streptosporangiales</taxon>
        <taxon>Allonocardiopsis</taxon>
    </lineage>
</organism>
<keyword evidence="2" id="KW-1133">Transmembrane helix</keyword>
<feature type="compositionally biased region" description="Pro residues" evidence="1">
    <location>
        <begin position="25"/>
        <end position="36"/>
    </location>
</feature>
<dbReference type="OrthoDB" id="5111891at2"/>
<evidence type="ECO:0000313" key="4">
    <source>
        <dbReference type="Proteomes" id="UP000237846"/>
    </source>
</evidence>
<evidence type="ECO:0000256" key="1">
    <source>
        <dbReference type="SAM" id="MobiDB-lite"/>
    </source>
</evidence>
<reference evidence="3 4" key="1">
    <citation type="submission" date="2018-03" db="EMBL/GenBank/DDBJ databases">
        <title>Genomic Encyclopedia of Archaeal and Bacterial Type Strains, Phase II (KMG-II): from individual species to whole genera.</title>
        <authorList>
            <person name="Goeker M."/>
        </authorList>
    </citation>
    <scope>NUCLEOTIDE SEQUENCE [LARGE SCALE GENOMIC DNA]</scope>
    <source>
        <strain evidence="3 4">DSM 45601</strain>
    </source>
</reference>
<dbReference type="EMBL" id="PVZC01000006">
    <property type="protein sequence ID" value="PRX97243.1"/>
    <property type="molecule type" value="Genomic_DNA"/>
</dbReference>
<dbReference type="Proteomes" id="UP000237846">
    <property type="component" value="Unassembled WGS sequence"/>
</dbReference>
<evidence type="ECO:0000256" key="2">
    <source>
        <dbReference type="SAM" id="Phobius"/>
    </source>
</evidence>
<sequence>MSHYPDQPGEGDHRYQDPAGYPYGHPGPLPGGPPPDGHYWTNAPGSPYTADSADFADPAYLERLAAGQGDPTDHPTDPEMPAFTAAAWPEPPLLRIGDISVSREYVATPAGTVPLAGTNWIVNDLTFTRYRVSAAGIVLSVAMVFVISVFSLLFLLMREQVVRGHIQVTVHGNGLYHTTAVPITAAHEIGYVLGQVNQARTMAG</sequence>
<dbReference type="RefSeq" id="WP_106249140.1">
    <property type="nucleotide sequence ID" value="NZ_PVZC01000006.1"/>
</dbReference>
<name>A0A2T0Q0P0_9ACTN</name>
<protein>
    <submittedName>
        <fullName evidence="3">Uncharacterized protein</fullName>
    </submittedName>
</protein>